<reference evidence="2 3" key="1">
    <citation type="submission" date="2019-11" db="EMBL/GenBank/DDBJ databases">
        <title>Whole genome sequence of Oryza granulata.</title>
        <authorList>
            <person name="Li W."/>
        </authorList>
    </citation>
    <scope>NUCLEOTIDE SEQUENCE [LARGE SCALE GENOMIC DNA]</scope>
    <source>
        <strain evidence="3">cv. Menghai</strain>
        <tissue evidence="2">Leaf</tissue>
    </source>
</reference>
<proteinExistence type="predicted"/>
<evidence type="ECO:0000313" key="3">
    <source>
        <dbReference type="Proteomes" id="UP000479710"/>
    </source>
</evidence>
<dbReference type="Pfam" id="PF24865">
    <property type="entry name" value="DUF7731"/>
    <property type="match status" value="1"/>
</dbReference>
<comment type="caution">
    <text evidence="2">The sequence shown here is derived from an EMBL/GenBank/DDBJ whole genome shotgun (WGS) entry which is preliminary data.</text>
</comment>
<protein>
    <recommendedName>
        <fullName evidence="1">DUF7731 domain-containing protein</fullName>
    </recommendedName>
</protein>
<gene>
    <name evidence="2" type="ORF">E2562_001340</name>
</gene>
<feature type="domain" description="DUF7731" evidence="1">
    <location>
        <begin position="161"/>
        <end position="252"/>
    </location>
</feature>
<dbReference type="EMBL" id="SPHZ02000006">
    <property type="protein sequence ID" value="KAF0910113.1"/>
    <property type="molecule type" value="Genomic_DNA"/>
</dbReference>
<dbReference type="OrthoDB" id="1843925at2759"/>
<evidence type="ECO:0000313" key="2">
    <source>
        <dbReference type="EMBL" id="KAF0910113.1"/>
    </source>
</evidence>
<dbReference type="Proteomes" id="UP000479710">
    <property type="component" value="Unassembled WGS sequence"/>
</dbReference>
<organism evidence="2 3">
    <name type="scientific">Oryza meyeriana var. granulata</name>
    <dbReference type="NCBI Taxonomy" id="110450"/>
    <lineage>
        <taxon>Eukaryota</taxon>
        <taxon>Viridiplantae</taxon>
        <taxon>Streptophyta</taxon>
        <taxon>Embryophyta</taxon>
        <taxon>Tracheophyta</taxon>
        <taxon>Spermatophyta</taxon>
        <taxon>Magnoliopsida</taxon>
        <taxon>Liliopsida</taxon>
        <taxon>Poales</taxon>
        <taxon>Poaceae</taxon>
        <taxon>BOP clade</taxon>
        <taxon>Oryzoideae</taxon>
        <taxon>Oryzeae</taxon>
        <taxon>Oryzinae</taxon>
        <taxon>Oryza</taxon>
        <taxon>Oryza meyeriana</taxon>
    </lineage>
</organism>
<name>A0A6G1DEG3_9ORYZ</name>
<dbReference type="InterPro" id="IPR056633">
    <property type="entry name" value="DUF7731"/>
</dbReference>
<keyword evidence="3" id="KW-1185">Reference proteome</keyword>
<sequence length="296" mass="31825">MHTASLQLSPLSPPLLDLAILSTYAVREEQWAEGKRKRVAGLLGFSIQKHKGSTELRRMKKEETGAGRPEFAPSTYRLLHFGLTGVLLKPLQPTMGYGFRKGLTTTGSNADARWASQSLASATVGAASPPSSACARRSASQRESFVTDGDVPIDPLPGLPSRSMRCFDDGQVYSCCEGAYRLNPSGMIAVPPGEVDYYCGGACVVETEDVLNCVASALDGFRFYNGASVEDARYALRRGCSHTIKRGDFNDLEPQIGDYPDIYGDYSSDGGKPTTAPLPLLAFLAGGAAWLLIFPR</sequence>
<dbReference type="AlphaFoldDB" id="A0A6G1DEG3"/>
<dbReference type="PANTHER" id="PTHR34366:SF4">
    <property type="entry name" value="EXPRESSED PROTEIN"/>
    <property type="match status" value="1"/>
</dbReference>
<evidence type="ECO:0000259" key="1">
    <source>
        <dbReference type="Pfam" id="PF24865"/>
    </source>
</evidence>
<dbReference type="PANTHER" id="PTHR34366">
    <property type="entry name" value="OS07G0289901 PROTEIN-RELATED"/>
    <property type="match status" value="1"/>
</dbReference>
<accession>A0A6G1DEG3</accession>